<organism evidence="2 3">
    <name type="scientific">Georgenia soli</name>
    <dbReference type="NCBI Taxonomy" id="638953"/>
    <lineage>
        <taxon>Bacteria</taxon>
        <taxon>Bacillati</taxon>
        <taxon>Actinomycetota</taxon>
        <taxon>Actinomycetes</taxon>
        <taxon>Micrococcales</taxon>
        <taxon>Bogoriellaceae</taxon>
        <taxon>Georgenia</taxon>
    </lineage>
</organism>
<dbReference type="Proteomes" id="UP000222106">
    <property type="component" value="Unassembled WGS sequence"/>
</dbReference>
<dbReference type="InterPro" id="IPR011008">
    <property type="entry name" value="Dimeric_a/b-barrel"/>
</dbReference>
<dbReference type="PANTHER" id="PTHR33336">
    <property type="entry name" value="QUINOL MONOOXYGENASE YGIN-RELATED"/>
    <property type="match status" value="1"/>
</dbReference>
<evidence type="ECO:0000259" key="1">
    <source>
        <dbReference type="PROSITE" id="PS51725"/>
    </source>
</evidence>
<feature type="domain" description="ABM" evidence="1">
    <location>
        <begin position="3"/>
        <end position="91"/>
    </location>
</feature>
<dbReference type="EMBL" id="PDJI01000004">
    <property type="protein sequence ID" value="PFG40098.1"/>
    <property type="molecule type" value="Genomic_DNA"/>
</dbReference>
<proteinExistence type="predicted"/>
<dbReference type="InterPro" id="IPR050744">
    <property type="entry name" value="AI-2_Isomerase_LsrG"/>
</dbReference>
<dbReference type="RefSeq" id="WP_098484080.1">
    <property type="nucleotide sequence ID" value="NZ_PDJI01000004.1"/>
</dbReference>
<sequence length="104" mass="11207">MTYGRLGRFTAQPGGRDELVAVLRRAAEAMHRDPGCLHYVVGTSQEPDAVWVWEAWTDKAAHDASLEPPEVRETIAAAMPLIAGMSDVAELDVVGGKGLPEEHA</sequence>
<dbReference type="PANTHER" id="PTHR33336:SF14">
    <property type="entry name" value="ANTIBIOTIC BIOSYNTHESIS MONOOXYGENASE"/>
    <property type="match status" value="1"/>
</dbReference>
<accession>A0A2A9EMF4</accession>
<dbReference type="GO" id="GO:0004497">
    <property type="term" value="F:monooxygenase activity"/>
    <property type="evidence" value="ECO:0007669"/>
    <property type="project" value="UniProtKB-KW"/>
</dbReference>
<comment type="caution">
    <text evidence="2">The sequence shown here is derived from an EMBL/GenBank/DDBJ whole genome shotgun (WGS) entry which is preliminary data.</text>
</comment>
<evidence type="ECO:0000313" key="2">
    <source>
        <dbReference type="EMBL" id="PFG40098.1"/>
    </source>
</evidence>
<dbReference type="Gene3D" id="3.30.70.100">
    <property type="match status" value="1"/>
</dbReference>
<dbReference type="Pfam" id="PF03992">
    <property type="entry name" value="ABM"/>
    <property type="match status" value="1"/>
</dbReference>
<dbReference type="SUPFAM" id="SSF54909">
    <property type="entry name" value="Dimeric alpha+beta barrel"/>
    <property type="match status" value="1"/>
</dbReference>
<protein>
    <submittedName>
        <fullName evidence="2">Quinol monooxygenase YgiN</fullName>
    </submittedName>
</protein>
<dbReference type="OrthoDB" id="165368at2"/>
<gene>
    <name evidence="2" type="ORF">ATJ97_2619</name>
</gene>
<dbReference type="PROSITE" id="PS51725">
    <property type="entry name" value="ABM"/>
    <property type="match status" value="1"/>
</dbReference>
<keyword evidence="2" id="KW-0503">Monooxygenase</keyword>
<evidence type="ECO:0000313" key="3">
    <source>
        <dbReference type="Proteomes" id="UP000222106"/>
    </source>
</evidence>
<name>A0A2A9EMF4_9MICO</name>
<dbReference type="AlphaFoldDB" id="A0A2A9EMF4"/>
<reference evidence="2 3" key="1">
    <citation type="submission" date="2017-10" db="EMBL/GenBank/DDBJ databases">
        <title>Sequencing the genomes of 1000 actinobacteria strains.</title>
        <authorList>
            <person name="Klenk H.-P."/>
        </authorList>
    </citation>
    <scope>NUCLEOTIDE SEQUENCE [LARGE SCALE GENOMIC DNA]</scope>
    <source>
        <strain evidence="2 3">DSM 21838</strain>
    </source>
</reference>
<dbReference type="InterPro" id="IPR007138">
    <property type="entry name" value="ABM_dom"/>
</dbReference>
<keyword evidence="2" id="KW-0560">Oxidoreductase</keyword>
<keyword evidence="3" id="KW-1185">Reference proteome</keyword>